<dbReference type="InterPro" id="IPR011990">
    <property type="entry name" value="TPR-like_helical_dom_sf"/>
</dbReference>
<dbReference type="RefSeq" id="WP_007916417.1">
    <property type="nucleotide sequence ID" value="NZ_ADVG01000003.1"/>
</dbReference>
<dbReference type="AlphaFoldDB" id="D6TWW3"/>
<evidence type="ECO:0000313" key="2">
    <source>
        <dbReference type="Proteomes" id="UP000004508"/>
    </source>
</evidence>
<protein>
    <recommendedName>
        <fullName evidence="3">Helix-turn-helix domain protein</fullName>
    </recommendedName>
</protein>
<dbReference type="InParanoid" id="D6TWW3"/>
<organism evidence="1 2">
    <name type="scientific">Ktedonobacter racemifer DSM 44963</name>
    <dbReference type="NCBI Taxonomy" id="485913"/>
    <lineage>
        <taxon>Bacteria</taxon>
        <taxon>Bacillati</taxon>
        <taxon>Chloroflexota</taxon>
        <taxon>Ktedonobacteria</taxon>
        <taxon>Ktedonobacterales</taxon>
        <taxon>Ktedonobacteraceae</taxon>
        <taxon>Ktedonobacter</taxon>
    </lineage>
</organism>
<dbReference type="Proteomes" id="UP000004508">
    <property type="component" value="Unassembled WGS sequence"/>
</dbReference>
<dbReference type="EMBL" id="ADVG01000003">
    <property type="protein sequence ID" value="EFH84696.1"/>
    <property type="molecule type" value="Genomic_DNA"/>
</dbReference>
<name>D6TWW3_KTERA</name>
<evidence type="ECO:0000313" key="1">
    <source>
        <dbReference type="EMBL" id="EFH84696.1"/>
    </source>
</evidence>
<comment type="caution">
    <text evidence="1">The sequence shown here is derived from an EMBL/GenBank/DDBJ whole genome shotgun (WGS) entry which is preliminary data.</text>
</comment>
<reference evidence="1 2" key="1">
    <citation type="journal article" date="2011" name="Stand. Genomic Sci.">
        <title>Non-contiguous finished genome sequence and contextual data of the filamentous soil bacterium Ktedonobacter racemifer type strain (SOSP1-21).</title>
        <authorList>
            <person name="Chang Y.J."/>
            <person name="Land M."/>
            <person name="Hauser L."/>
            <person name="Chertkov O."/>
            <person name="Del Rio T.G."/>
            <person name="Nolan M."/>
            <person name="Copeland A."/>
            <person name="Tice H."/>
            <person name="Cheng J.F."/>
            <person name="Lucas S."/>
            <person name="Han C."/>
            <person name="Goodwin L."/>
            <person name="Pitluck S."/>
            <person name="Ivanova N."/>
            <person name="Ovchinikova G."/>
            <person name="Pati A."/>
            <person name="Chen A."/>
            <person name="Palaniappan K."/>
            <person name="Mavromatis K."/>
            <person name="Liolios K."/>
            <person name="Brettin T."/>
            <person name="Fiebig A."/>
            <person name="Rohde M."/>
            <person name="Abt B."/>
            <person name="Goker M."/>
            <person name="Detter J.C."/>
            <person name="Woyke T."/>
            <person name="Bristow J."/>
            <person name="Eisen J.A."/>
            <person name="Markowitz V."/>
            <person name="Hugenholtz P."/>
            <person name="Kyrpides N.C."/>
            <person name="Klenk H.P."/>
            <person name="Lapidus A."/>
        </authorList>
    </citation>
    <scope>NUCLEOTIDE SEQUENCE [LARGE SCALE GENOMIC DNA]</scope>
    <source>
        <strain evidence="2">DSM 44963</strain>
    </source>
</reference>
<gene>
    <name evidence="1" type="ORF">Krac_5796</name>
</gene>
<dbReference type="OrthoDB" id="140765at2"/>
<sequence length="518" mass="58439">MESVDWARFGLLSPAEMGTDGFPRPGKTARWYREQKKHTDATWTQKRLAQELGLTERAVCYLESHDVGLDSISLRRRLALLFNIPPILFGLASIEDETDPGQTVRLHRKMKQKEHPLRSQKGRARALSMTEKAIRDMEKRNIGLDSIARRRVLALLLDIPPVALGIVTLEEILLQQHQDVPTTPHTRETKEKEAAFDLAVYTDRLKTLWNRNHTGTAQDRLTQIAAAMADLTTALPYVSGDDEKEVRAVLCRYHHLYAHILRDQGRYDTAIVELEKAAILAERAGRPHLLAVTLLRIGSVLRDRGTVFEAQAKMEAARGNITGANQKRRQANTDYLAAIDCYTRIRNLERLPEALHGVMLFDEGYAKAHLAQGNQEAKRTALAHLNAGGKIIAETRDILEEEFSIRITERTYRNTKVAAMLEAGWSREALQELTDLMDLPEEGDMTRQNAYTDYLWAQAYANLGLIDAAATPAQDALVRMKQIKSRIHIMRIAGLQGQLSQLDSKNIEVIRLGVMVHS</sequence>
<keyword evidence="2" id="KW-1185">Reference proteome</keyword>
<evidence type="ECO:0008006" key="3">
    <source>
        <dbReference type="Google" id="ProtNLM"/>
    </source>
</evidence>
<dbReference type="Gene3D" id="1.25.40.10">
    <property type="entry name" value="Tetratricopeptide repeat domain"/>
    <property type="match status" value="1"/>
</dbReference>
<dbReference type="SUPFAM" id="SSF48452">
    <property type="entry name" value="TPR-like"/>
    <property type="match status" value="1"/>
</dbReference>
<accession>D6TWW3</accession>
<proteinExistence type="predicted"/>